<evidence type="ECO:0000313" key="2">
    <source>
        <dbReference type="Proteomes" id="UP000272474"/>
    </source>
</evidence>
<dbReference type="AlphaFoldDB" id="A0A3A9YLI9"/>
<name>A0A3A9YLI9_9ACTN</name>
<evidence type="ECO:0000313" key="1">
    <source>
        <dbReference type="EMBL" id="RKN35974.1"/>
    </source>
</evidence>
<comment type="caution">
    <text evidence="1">The sequence shown here is derived from an EMBL/GenBank/DDBJ whole genome shotgun (WGS) entry which is preliminary data.</text>
</comment>
<dbReference type="RefSeq" id="WP_120685078.1">
    <property type="nucleotide sequence ID" value="NZ_RBAL01000034.1"/>
</dbReference>
<sequence length="82" mass="9032">MDEGDEIDRLIRGLLGTDSEDDDDMEVEEAMFLFDATEAAVTIAQDEGLSRSDTFRQIIDASCVCCVDIKAALLGMLWPEEA</sequence>
<protein>
    <submittedName>
        <fullName evidence="1">Uncharacterized protein</fullName>
    </submittedName>
</protein>
<keyword evidence="2" id="KW-1185">Reference proteome</keyword>
<proteinExistence type="predicted"/>
<accession>A0A3A9YLI9</accession>
<gene>
    <name evidence="1" type="ORF">D7294_30555</name>
</gene>
<dbReference type="Proteomes" id="UP000272474">
    <property type="component" value="Unassembled WGS sequence"/>
</dbReference>
<reference evidence="1 2" key="1">
    <citation type="journal article" date="2014" name="Int. J. Syst. Evol. Microbiol.">
        <title>Streptomyces hoynatensis sp. nov., isolated from deep marine sediment.</title>
        <authorList>
            <person name="Veyisoglu A."/>
            <person name="Sahin N."/>
        </authorList>
    </citation>
    <scope>NUCLEOTIDE SEQUENCE [LARGE SCALE GENOMIC DNA]</scope>
    <source>
        <strain evidence="1 2">KCTC 29097</strain>
    </source>
</reference>
<organism evidence="1 2">
    <name type="scientific">Streptomyces hoynatensis</name>
    <dbReference type="NCBI Taxonomy" id="1141874"/>
    <lineage>
        <taxon>Bacteria</taxon>
        <taxon>Bacillati</taxon>
        <taxon>Actinomycetota</taxon>
        <taxon>Actinomycetes</taxon>
        <taxon>Kitasatosporales</taxon>
        <taxon>Streptomycetaceae</taxon>
        <taxon>Streptomyces</taxon>
    </lineage>
</organism>
<dbReference type="EMBL" id="RBAL01000034">
    <property type="protein sequence ID" value="RKN35974.1"/>
    <property type="molecule type" value="Genomic_DNA"/>
</dbReference>